<dbReference type="InterPro" id="IPR018060">
    <property type="entry name" value="HTH_AraC"/>
</dbReference>
<dbReference type="InterPro" id="IPR009057">
    <property type="entry name" value="Homeodomain-like_sf"/>
</dbReference>
<dbReference type="Pfam" id="PF14525">
    <property type="entry name" value="AraC_binding_2"/>
    <property type="match status" value="1"/>
</dbReference>
<dbReference type="SUPFAM" id="SSF46689">
    <property type="entry name" value="Homeodomain-like"/>
    <property type="match status" value="2"/>
</dbReference>
<gene>
    <name evidence="5" type="ORF">HGA05_26220</name>
</gene>
<dbReference type="PANTHER" id="PTHR46796">
    <property type="entry name" value="HTH-TYPE TRANSCRIPTIONAL ACTIVATOR RHAS-RELATED"/>
    <property type="match status" value="1"/>
</dbReference>
<feature type="domain" description="HTH araC/xylS-type" evidence="4">
    <location>
        <begin position="267"/>
        <end position="369"/>
    </location>
</feature>
<keyword evidence="3" id="KW-0804">Transcription</keyword>
<dbReference type="Proteomes" id="UP000563898">
    <property type="component" value="Unassembled WGS sequence"/>
</dbReference>
<accession>A0A846WWF7</accession>
<dbReference type="InterPro" id="IPR035418">
    <property type="entry name" value="AraC-bd_2"/>
</dbReference>
<dbReference type="SMART" id="SM00342">
    <property type="entry name" value="HTH_ARAC"/>
    <property type="match status" value="1"/>
</dbReference>
<sequence length="369" mass="40843">MVVIVRDSPSRTLTGGGVMSVLHNPRRVNAARTNAPVRRRVRPRGVPPALESRPIFDTDELARAQLMLPRALDVDQLTLTPTGDRAFHAVVHGVRSRGLSLLYLDIAAAHLEIPRHGDHYGVYMQMSGSTDWSVNQESLVGSATHAVVANPGDHLLAVPGVDSTILVLSFGAFRFNSYLSRLRGREIHENVRFVPDFDLTAEVASRWHSAVQLLTTELFYAESLLHQGIGIGAVEDLLMSTLLYVQDSTYHDDLVARPQAISRRTVRAALEYIEAHLAERISLPDVVEAAGVSERTLQQGFRDELHTTPSAYIRNRRLDRIHDVLADSLPTDRVTVSNVAVSWGFSHLGNFAAAYRARFGEAPSETLRR</sequence>
<keyword evidence="2" id="KW-0238">DNA-binding</keyword>
<dbReference type="Pfam" id="PF12833">
    <property type="entry name" value="HTH_18"/>
    <property type="match status" value="1"/>
</dbReference>
<evidence type="ECO:0000256" key="3">
    <source>
        <dbReference type="ARBA" id="ARBA00023163"/>
    </source>
</evidence>
<dbReference type="PROSITE" id="PS01124">
    <property type="entry name" value="HTH_ARAC_FAMILY_2"/>
    <property type="match status" value="1"/>
</dbReference>
<dbReference type="PROSITE" id="PS00041">
    <property type="entry name" value="HTH_ARAC_FAMILY_1"/>
    <property type="match status" value="1"/>
</dbReference>
<dbReference type="AlphaFoldDB" id="A0A846WWF7"/>
<proteinExistence type="predicted"/>
<evidence type="ECO:0000256" key="2">
    <source>
        <dbReference type="ARBA" id="ARBA00023125"/>
    </source>
</evidence>
<evidence type="ECO:0000313" key="5">
    <source>
        <dbReference type="EMBL" id="NKY05060.1"/>
    </source>
</evidence>
<comment type="caution">
    <text evidence="5">The sequence shown here is derived from an EMBL/GenBank/DDBJ whole genome shotgun (WGS) entry which is preliminary data.</text>
</comment>
<dbReference type="InterPro" id="IPR018062">
    <property type="entry name" value="HTH_AraC-typ_CS"/>
</dbReference>
<evidence type="ECO:0000256" key="1">
    <source>
        <dbReference type="ARBA" id="ARBA00023015"/>
    </source>
</evidence>
<dbReference type="PANTHER" id="PTHR46796:SF12">
    <property type="entry name" value="HTH-TYPE DNA-BINDING TRANSCRIPTIONAL ACTIVATOR EUTR"/>
    <property type="match status" value="1"/>
</dbReference>
<dbReference type="EMBL" id="JAAXPC010000027">
    <property type="protein sequence ID" value="NKY05060.1"/>
    <property type="molecule type" value="Genomic_DNA"/>
</dbReference>
<dbReference type="GO" id="GO:0003700">
    <property type="term" value="F:DNA-binding transcription factor activity"/>
    <property type="evidence" value="ECO:0007669"/>
    <property type="project" value="InterPro"/>
</dbReference>
<dbReference type="InterPro" id="IPR050204">
    <property type="entry name" value="AraC_XylS_family_regulators"/>
</dbReference>
<keyword evidence="1" id="KW-0805">Transcription regulation</keyword>
<evidence type="ECO:0000259" key="4">
    <source>
        <dbReference type="PROSITE" id="PS01124"/>
    </source>
</evidence>
<organism evidence="5 6">
    <name type="scientific">Gordonia polyisoprenivorans</name>
    <dbReference type="NCBI Taxonomy" id="84595"/>
    <lineage>
        <taxon>Bacteria</taxon>
        <taxon>Bacillati</taxon>
        <taxon>Actinomycetota</taxon>
        <taxon>Actinomycetes</taxon>
        <taxon>Mycobacteriales</taxon>
        <taxon>Gordoniaceae</taxon>
        <taxon>Gordonia</taxon>
    </lineage>
</organism>
<name>A0A846WWF7_9ACTN</name>
<dbReference type="GO" id="GO:0043565">
    <property type="term" value="F:sequence-specific DNA binding"/>
    <property type="evidence" value="ECO:0007669"/>
    <property type="project" value="InterPro"/>
</dbReference>
<protein>
    <submittedName>
        <fullName evidence="5">AraC family transcriptional regulator</fullName>
    </submittedName>
</protein>
<reference evidence="5 6" key="1">
    <citation type="submission" date="2020-04" db="EMBL/GenBank/DDBJ databases">
        <title>MicrobeNet Type strains.</title>
        <authorList>
            <person name="Nicholson A.C."/>
        </authorList>
    </citation>
    <scope>NUCLEOTIDE SEQUENCE [LARGE SCALE GENOMIC DNA]</scope>
    <source>
        <strain evidence="5 6">ATCC BAA-14</strain>
    </source>
</reference>
<dbReference type="Gene3D" id="1.10.10.60">
    <property type="entry name" value="Homeodomain-like"/>
    <property type="match status" value="1"/>
</dbReference>
<evidence type="ECO:0000313" key="6">
    <source>
        <dbReference type="Proteomes" id="UP000563898"/>
    </source>
</evidence>